<feature type="region of interest" description="Disordered" evidence="1">
    <location>
        <begin position="82"/>
        <end position="101"/>
    </location>
</feature>
<reference evidence="2" key="1">
    <citation type="submission" date="2023-03" db="EMBL/GenBank/DDBJ databases">
        <title>Massive genome expansion in bonnet fungi (Mycena s.s.) driven by repeated elements and novel gene families across ecological guilds.</title>
        <authorList>
            <consortium name="Lawrence Berkeley National Laboratory"/>
            <person name="Harder C.B."/>
            <person name="Miyauchi S."/>
            <person name="Viragh M."/>
            <person name="Kuo A."/>
            <person name="Thoen E."/>
            <person name="Andreopoulos B."/>
            <person name="Lu D."/>
            <person name="Skrede I."/>
            <person name="Drula E."/>
            <person name="Henrissat B."/>
            <person name="Morin E."/>
            <person name="Kohler A."/>
            <person name="Barry K."/>
            <person name="LaButti K."/>
            <person name="Morin E."/>
            <person name="Salamov A."/>
            <person name="Lipzen A."/>
            <person name="Mereny Z."/>
            <person name="Hegedus B."/>
            <person name="Baldrian P."/>
            <person name="Stursova M."/>
            <person name="Weitz H."/>
            <person name="Taylor A."/>
            <person name="Grigoriev I.V."/>
            <person name="Nagy L.G."/>
            <person name="Martin F."/>
            <person name="Kauserud H."/>
        </authorList>
    </citation>
    <scope>NUCLEOTIDE SEQUENCE</scope>
    <source>
        <strain evidence="2">CBHHK182m</strain>
    </source>
</reference>
<organism evidence="2 3">
    <name type="scientific">Mycena metata</name>
    <dbReference type="NCBI Taxonomy" id="1033252"/>
    <lineage>
        <taxon>Eukaryota</taxon>
        <taxon>Fungi</taxon>
        <taxon>Dikarya</taxon>
        <taxon>Basidiomycota</taxon>
        <taxon>Agaricomycotina</taxon>
        <taxon>Agaricomycetes</taxon>
        <taxon>Agaricomycetidae</taxon>
        <taxon>Agaricales</taxon>
        <taxon>Marasmiineae</taxon>
        <taxon>Mycenaceae</taxon>
        <taxon>Mycena</taxon>
    </lineage>
</organism>
<feature type="compositionally biased region" description="Low complexity" evidence="1">
    <location>
        <begin position="186"/>
        <end position="203"/>
    </location>
</feature>
<feature type="region of interest" description="Disordered" evidence="1">
    <location>
        <begin position="176"/>
        <end position="211"/>
    </location>
</feature>
<evidence type="ECO:0000313" key="3">
    <source>
        <dbReference type="Proteomes" id="UP001215598"/>
    </source>
</evidence>
<gene>
    <name evidence="2" type="ORF">B0H16DRAFT_1468190</name>
</gene>
<comment type="caution">
    <text evidence="2">The sequence shown here is derived from an EMBL/GenBank/DDBJ whole genome shotgun (WGS) entry which is preliminary data.</text>
</comment>
<protein>
    <submittedName>
        <fullName evidence="2">Uncharacterized protein</fullName>
    </submittedName>
</protein>
<accession>A0AAD7I226</accession>
<dbReference type="AlphaFoldDB" id="A0AAD7I226"/>
<feature type="compositionally biased region" description="Polar residues" evidence="1">
    <location>
        <begin position="176"/>
        <end position="185"/>
    </location>
</feature>
<sequence length="272" mass="29307">MRSSDIIVLKSSFALHTVSPPVPQDIYVSSSPWPLLVLTRVVARCQQVAGAANAEWCVVRDVLLPIYARRARGLIEANTGDVSAKPPLPAHGQTPSTEPPDRCALRARVSSLAHEVPAVRASSAYGVRRWTTCLGWVRGRIVVVVYFVRSRRFAARAVKRSRGRKAGLCARASTLPASSNMAPTQSRSTGSATAKGASSTPGSLLPNTSLSEPNMVNFAPPRYQDLLAFATPRQTSMSWTTCTSTITHVRRNCVQAHTGPIGRVTMYKSLAA</sequence>
<keyword evidence="3" id="KW-1185">Reference proteome</keyword>
<evidence type="ECO:0000256" key="1">
    <source>
        <dbReference type="SAM" id="MobiDB-lite"/>
    </source>
</evidence>
<dbReference type="EMBL" id="JARKIB010000139">
    <property type="protein sequence ID" value="KAJ7733356.1"/>
    <property type="molecule type" value="Genomic_DNA"/>
</dbReference>
<dbReference type="Proteomes" id="UP001215598">
    <property type="component" value="Unassembled WGS sequence"/>
</dbReference>
<name>A0AAD7I226_9AGAR</name>
<evidence type="ECO:0000313" key="2">
    <source>
        <dbReference type="EMBL" id="KAJ7733356.1"/>
    </source>
</evidence>
<proteinExistence type="predicted"/>